<reference evidence="2 3" key="1">
    <citation type="journal article" date="2021" name="J. Hered.">
        <title>A chromosome-level genome assembly of the parasitoid wasp, Cotesia glomerata (Hymenoptera: Braconidae).</title>
        <authorList>
            <person name="Pinto B.J."/>
            <person name="Weis J.J."/>
            <person name="Gamble T."/>
            <person name="Ode P.J."/>
            <person name="Paul R."/>
            <person name="Zaspel J.M."/>
        </authorList>
    </citation>
    <scope>NUCLEOTIDE SEQUENCE [LARGE SCALE GENOMIC DNA]</scope>
    <source>
        <strain evidence="2">CgM1</strain>
    </source>
</reference>
<feature type="transmembrane region" description="Helical" evidence="1">
    <location>
        <begin position="43"/>
        <end position="64"/>
    </location>
</feature>
<dbReference type="AlphaFoldDB" id="A0AAV7IRF0"/>
<organism evidence="2 3">
    <name type="scientific">Cotesia glomerata</name>
    <name type="common">Lepidopteran parasitic wasp</name>
    <name type="synonym">Apanteles glomeratus</name>
    <dbReference type="NCBI Taxonomy" id="32391"/>
    <lineage>
        <taxon>Eukaryota</taxon>
        <taxon>Metazoa</taxon>
        <taxon>Ecdysozoa</taxon>
        <taxon>Arthropoda</taxon>
        <taxon>Hexapoda</taxon>
        <taxon>Insecta</taxon>
        <taxon>Pterygota</taxon>
        <taxon>Neoptera</taxon>
        <taxon>Endopterygota</taxon>
        <taxon>Hymenoptera</taxon>
        <taxon>Apocrita</taxon>
        <taxon>Ichneumonoidea</taxon>
        <taxon>Braconidae</taxon>
        <taxon>Microgastrinae</taxon>
        <taxon>Cotesia</taxon>
    </lineage>
</organism>
<comment type="caution">
    <text evidence="2">The sequence shown here is derived from an EMBL/GenBank/DDBJ whole genome shotgun (WGS) entry which is preliminary data.</text>
</comment>
<keyword evidence="1" id="KW-0812">Transmembrane</keyword>
<accession>A0AAV7IRF0</accession>
<protein>
    <submittedName>
        <fullName evidence="2">Uncharacterized protein</fullName>
    </submittedName>
</protein>
<gene>
    <name evidence="2" type="ORF">KQX54_009484</name>
</gene>
<keyword evidence="1" id="KW-1133">Transmembrane helix</keyword>
<proteinExistence type="predicted"/>
<evidence type="ECO:0000313" key="2">
    <source>
        <dbReference type="EMBL" id="KAH0557630.1"/>
    </source>
</evidence>
<keyword evidence="3" id="KW-1185">Reference proteome</keyword>
<name>A0AAV7IRF0_COTGL</name>
<keyword evidence="1" id="KW-0472">Membrane</keyword>
<dbReference type="EMBL" id="JAHXZJ010000747">
    <property type="protein sequence ID" value="KAH0557630.1"/>
    <property type="molecule type" value="Genomic_DNA"/>
</dbReference>
<evidence type="ECO:0000256" key="1">
    <source>
        <dbReference type="SAM" id="Phobius"/>
    </source>
</evidence>
<dbReference type="Proteomes" id="UP000826195">
    <property type="component" value="Unassembled WGS sequence"/>
</dbReference>
<evidence type="ECO:0000313" key="3">
    <source>
        <dbReference type="Proteomes" id="UP000826195"/>
    </source>
</evidence>
<sequence>MWGREGGLEASIGSSGRNCSDESSQVFHFFFGVDIQSVQRTCVYWIGYGDIVKVAIVVLALCFFHSSILKVSKMFFLKLGVEVGEHVRHISFLDDFVELFGPVVFGLKIWVIR</sequence>